<feature type="chain" id="PRO_5046306157" description="Secreted protein" evidence="1">
    <location>
        <begin position="24"/>
        <end position="73"/>
    </location>
</feature>
<evidence type="ECO:0000313" key="2">
    <source>
        <dbReference type="EMBL" id="KAK7535864.1"/>
    </source>
</evidence>
<evidence type="ECO:0000256" key="1">
    <source>
        <dbReference type="SAM" id="SignalP"/>
    </source>
</evidence>
<feature type="signal peptide" evidence="1">
    <location>
        <begin position="1"/>
        <end position="23"/>
    </location>
</feature>
<name>A0ABR1LMC8_9PEZI</name>
<evidence type="ECO:0000313" key="3">
    <source>
        <dbReference type="Proteomes" id="UP001360953"/>
    </source>
</evidence>
<organism evidence="2 3">
    <name type="scientific">Phyllosticta citribraziliensis</name>
    <dbReference type="NCBI Taxonomy" id="989973"/>
    <lineage>
        <taxon>Eukaryota</taxon>
        <taxon>Fungi</taxon>
        <taxon>Dikarya</taxon>
        <taxon>Ascomycota</taxon>
        <taxon>Pezizomycotina</taxon>
        <taxon>Dothideomycetes</taxon>
        <taxon>Dothideomycetes incertae sedis</taxon>
        <taxon>Botryosphaeriales</taxon>
        <taxon>Phyllostictaceae</taxon>
        <taxon>Phyllosticta</taxon>
    </lineage>
</organism>
<dbReference type="EMBL" id="JBBPEH010000007">
    <property type="protein sequence ID" value="KAK7535864.1"/>
    <property type="molecule type" value="Genomic_DNA"/>
</dbReference>
<keyword evidence="3" id="KW-1185">Reference proteome</keyword>
<dbReference type="GeneID" id="92033354"/>
<protein>
    <recommendedName>
        <fullName evidence="4">Secreted protein</fullName>
    </recommendedName>
</protein>
<dbReference type="Proteomes" id="UP001360953">
    <property type="component" value="Unassembled WGS sequence"/>
</dbReference>
<reference evidence="2 3" key="1">
    <citation type="submission" date="2024-04" db="EMBL/GenBank/DDBJ databases">
        <title>Phyllosticta paracitricarpa is synonymous to the EU quarantine fungus P. citricarpa based on phylogenomic analyses.</title>
        <authorList>
            <consortium name="Lawrence Berkeley National Laboratory"/>
            <person name="Van ingen-buijs V.A."/>
            <person name="Van westerhoven A.C."/>
            <person name="Haridas S."/>
            <person name="Skiadas P."/>
            <person name="Martin F."/>
            <person name="Groenewald J.Z."/>
            <person name="Crous P.W."/>
            <person name="Seidl M.F."/>
        </authorList>
    </citation>
    <scope>NUCLEOTIDE SEQUENCE [LARGE SCALE GENOMIC DNA]</scope>
    <source>
        <strain evidence="2 3">CPC 17464</strain>
    </source>
</reference>
<sequence>MSYVPRFLKLTLWFMYSFVRILTIHPPILSPLGELALKTPTHAFTCTSPSKVSHAIISQAKAPRRAGHGSQTQ</sequence>
<dbReference type="RefSeq" id="XP_066654280.1">
    <property type="nucleotide sequence ID" value="XM_066800448.1"/>
</dbReference>
<comment type="caution">
    <text evidence="2">The sequence shown here is derived from an EMBL/GenBank/DDBJ whole genome shotgun (WGS) entry which is preliminary data.</text>
</comment>
<proteinExistence type="predicted"/>
<keyword evidence="1" id="KW-0732">Signal</keyword>
<evidence type="ECO:0008006" key="4">
    <source>
        <dbReference type="Google" id="ProtNLM"/>
    </source>
</evidence>
<accession>A0ABR1LMC8</accession>
<gene>
    <name evidence="2" type="ORF">J3D65DRAFT_626512</name>
</gene>